<name>A0ABZ1FBI1_9ACTN</name>
<proteinExistence type="predicted"/>
<organism evidence="1 2">
    <name type="scientific">Streptomyces decoyicus</name>
    <dbReference type="NCBI Taxonomy" id="249567"/>
    <lineage>
        <taxon>Bacteria</taxon>
        <taxon>Bacillati</taxon>
        <taxon>Actinomycetota</taxon>
        <taxon>Actinomycetes</taxon>
        <taxon>Kitasatosporales</taxon>
        <taxon>Streptomycetaceae</taxon>
        <taxon>Streptomyces</taxon>
    </lineage>
</organism>
<keyword evidence="2" id="KW-1185">Reference proteome</keyword>
<sequence>MQITTIRPDGKQAAAPRKMNRLGRTAVASGVVVMVAMGGLGAAEAAPANVKAQKTTVFTPKHQGYVTPKAKRKAGILHAQVKLKGKYPKYYPMPWSWKITNKKLISIARGPMKCVAKGLKGKYHDTHASIPVGYIWHSKVGSKAHPHKAKKVYGLSGTCVFPVQVGNKTGKATVGYYFKYAINPGKKARASVGDPTVTSKVVLNK</sequence>
<dbReference type="Proteomes" id="UP001344251">
    <property type="component" value="Chromosome"/>
</dbReference>
<gene>
    <name evidence="1" type="ORF">OG863_05885</name>
</gene>
<evidence type="ECO:0000313" key="1">
    <source>
        <dbReference type="EMBL" id="WSB67536.1"/>
    </source>
</evidence>
<reference evidence="1 2" key="1">
    <citation type="submission" date="2022-10" db="EMBL/GenBank/DDBJ databases">
        <title>The complete genomes of actinobacterial strains from the NBC collection.</title>
        <authorList>
            <person name="Joergensen T.S."/>
            <person name="Alvarez Arevalo M."/>
            <person name="Sterndorff E.B."/>
            <person name="Faurdal D."/>
            <person name="Vuksanovic O."/>
            <person name="Mourched A.-S."/>
            <person name="Charusanti P."/>
            <person name="Shaw S."/>
            <person name="Blin K."/>
            <person name="Weber T."/>
        </authorList>
    </citation>
    <scope>NUCLEOTIDE SEQUENCE [LARGE SCALE GENOMIC DNA]</scope>
    <source>
        <strain evidence="1 2">NBC 01774</strain>
    </source>
</reference>
<accession>A0ABZ1FBI1</accession>
<dbReference type="RefSeq" id="WP_326616835.1">
    <property type="nucleotide sequence ID" value="NZ_CP109106.1"/>
</dbReference>
<protein>
    <submittedName>
        <fullName evidence="1">Uncharacterized protein</fullName>
    </submittedName>
</protein>
<evidence type="ECO:0000313" key="2">
    <source>
        <dbReference type="Proteomes" id="UP001344251"/>
    </source>
</evidence>
<dbReference type="EMBL" id="CP109106">
    <property type="protein sequence ID" value="WSB67536.1"/>
    <property type="molecule type" value="Genomic_DNA"/>
</dbReference>